<comment type="caution">
    <text evidence="4">The sequence shown here is derived from an EMBL/GenBank/DDBJ whole genome shotgun (WGS) entry which is preliminary data.</text>
</comment>
<evidence type="ECO:0000313" key="4">
    <source>
        <dbReference type="EMBL" id="GLI26812.1"/>
    </source>
</evidence>
<gene>
    <name evidence="4" type="ORF">ARHIZOSPH14_10540</name>
</gene>
<dbReference type="AlphaFoldDB" id="A0A9W6CX25"/>
<dbReference type="EMBL" id="BSDP01000001">
    <property type="protein sequence ID" value="GLI26812.1"/>
    <property type="molecule type" value="Genomic_DNA"/>
</dbReference>
<reference evidence="4" key="1">
    <citation type="submission" date="2022-12" db="EMBL/GenBank/DDBJ databases">
        <title>Reference genome sequencing for broad-spectrum identification of bacterial and archaeal isolates by mass spectrometry.</title>
        <authorList>
            <person name="Sekiguchi Y."/>
            <person name="Tourlousse D.M."/>
        </authorList>
    </citation>
    <scope>NUCLEOTIDE SEQUENCE</scope>
    <source>
        <strain evidence="4">14</strain>
    </source>
</reference>
<dbReference type="RefSeq" id="WP_281882824.1">
    <property type="nucleotide sequence ID" value="NZ_BSDP01000001.1"/>
</dbReference>
<dbReference type="Pfam" id="PF02567">
    <property type="entry name" value="PhzC-PhzF"/>
    <property type="match status" value="1"/>
</dbReference>
<keyword evidence="2" id="KW-0413">Isomerase</keyword>
<dbReference type="Gene3D" id="3.10.310.10">
    <property type="entry name" value="Diaminopimelate Epimerase, Chain A, domain 1"/>
    <property type="match status" value="2"/>
</dbReference>
<dbReference type="PIRSF" id="PIRSF016184">
    <property type="entry name" value="PhzC_PhzF"/>
    <property type="match status" value="1"/>
</dbReference>
<sequence length="284" mass="28758">MTDVLRLAAFTSDPAGGNPAGVVLDASGMDDAAMLGIAAEVGYAETAFVTSARADGGGRRCGIRYFSPVAEVPFCGHATVATAVVLAERDGPGPLVFDTPVGEVAITTATGPGGMEASFTSVDPAVEPLDDPLLAHLLGMLALDAADLDPALPPRIAFAGNRHPVLVVADVEALDRVAFDPAAMRALMDAEGWAATVTVAHRRGPAEFEVRNVFPVGAIVEDPATGAAAAALGAYLREVGAVAPPADLVIHQGRHVGRPSLLRVHVPERGGITVSGTAVGIPAG</sequence>
<keyword evidence="5" id="KW-1185">Reference proteome</keyword>
<protein>
    <submittedName>
        <fullName evidence="4">Oxidoreductase</fullName>
    </submittedName>
</protein>
<evidence type="ECO:0000256" key="3">
    <source>
        <dbReference type="PIRSR" id="PIRSR016184-1"/>
    </source>
</evidence>
<feature type="active site" evidence="3">
    <location>
        <position position="45"/>
    </location>
</feature>
<evidence type="ECO:0000256" key="2">
    <source>
        <dbReference type="ARBA" id="ARBA00023235"/>
    </source>
</evidence>
<evidence type="ECO:0000256" key="1">
    <source>
        <dbReference type="ARBA" id="ARBA00008270"/>
    </source>
</evidence>
<comment type="similarity">
    <text evidence="1">Belongs to the PhzF family.</text>
</comment>
<dbReference type="PANTHER" id="PTHR13774:SF39">
    <property type="entry name" value="BIOSYNTHESIS PROTEIN, PUTATIVE-RELATED"/>
    <property type="match status" value="1"/>
</dbReference>
<dbReference type="InterPro" id="IPR003719">
    <property type="entry name" value="Phenazine_PhzF-like"/>
</dbReference>
<dbReference type="GO" id="GO:0016853">
    <property type="term" value="F:isomerase activity"/>
    <property type="evidence" value="ECO:0007669"/>
    <property type="project" value="UniProtKB-KW"/>
</dbReference>
<dbReference type="Proteomes" id="UP001144396">
    <property type="component" value="Unassembled WGS sequence"/>
</dbReference>
<dbReference type="NCBIfam" id="TIGR00654">
    <property type="entry name" value="PhzF_family"/>
    <property type="match status" value="1"/>
</dbReference>
<evidence type="ECO:0000313" key="5">
    <source>
        <dbReference type="Proteomes" id="UP001144396"/>
    </source>
</evidence>
<name>A0A9W6CX25_9MICO</name>
<organism evidence="4 5">
    <name type="scientific">Agromyces rhizosphaerae</name>
    <dbReference type="NCBI Taxonomy" id="88374"/>
    <lineage>
        <taxon>Bacteria</taxon>
        <taxon>Bacillati</taxon>
        <taxon>Actinomycetota</taxon>
        <taxon>Actinomycetes</taxon>
        <taxon>Micrococcales</taxon>
        <taxon>Microbacteriaceae</taxon>
        <taxon>Agromyces</taxon>
    </lineage>
</organism>
<proteinExistence type="inferred from homology"/>
<dbReference type="SUPFAM" id="SSF54506">
    <property type="entry name" value="Diaminopimelate epimerase-like"/>
    <property type="match status" value="1"/>
</dbReference>
<accession>A0A9W6CX25</accession>
<dbReference type="GO" id="GO:0005737">
    <property type="term" value="C:cytoplasm"/>
    <property type="evidence" value="ECO:0007669"/>
    <property type="project" value="TreeGrafter"/>
</dbReference>
<dbReference type="PANTHER" id="PTHR13774">
    <property type="entry name" value="PHENAZINE BIOSYNTHESIS PROTEIN"/>
    <property type="match status" value="1"/>
</dbReference>